<keyword evidence="9 12" id="KW-0472">Membrane</keyword>
<protein>
    <recommendedName>
        <fullName evidence="12">Magnesium transport protein CorA</fullName>
    </recommendedName>
</protein>
<dbReference type="Pfam" id="PF01544">
    <property type="entry name" value="CorA"/>
    <property type="match status" value="1"/>
</dbReference>
<dbReference type="RefSeq" id="WP_353438007.1">
    <property type="nucleotide sequence ID" value="NZ_CP099959.1"/>
</dbReference>
<comment type="subcellular location">
    <subcellularLocation>
        <location evidence="1">Cell membrane</location>
        <topology evidence="1">Multi-pass membrane protein</topology>
    </subcellularLocation>
    <subcellularLocation>
        <location evidence="12">Membrane</location>
        <topology evidence="12">Multi-pass membrane protein</topology>
    </subcellularLocation>
</comment>
<dbReference type="GO" id="GO:0000287">
    <property type="term" value="F:magnesium ion binding"/>
    <property type="evidence" value="ECO:0007669"/>
    <property type="project" value="TreeGrafter"/>
</dbReference>
<dbReference type="EMBL" id="CP099959">
    <property type="protein sequence ID" value="XCC57002.1"/>
    <property type="molecule type" value="Genomic_DNA"/>
</dbReference>
<evidence type="ECO:0000256" key="6">
    <source>
        <dbReference type="ARBA" id="ARBA00022842"/>
    </source>
</evidence>
<dbReference type="AlphaFoldDB" id="A0AAU8A0C8"/>
<evidence type="ECO:0000256" key="2">
    <source>
        <dbReference type="ARBA" id="ARBA00009765"/>
    </source>
</evidence>
<comment type="function">
    <text evidence="11">Mediates influx of magnesium ions. Alternates between open and closed states. Activated by low cytoplasmic Mg(2+) levels. Inactive when cytoplasmic Mg(2+) levels are high.</text>
</comment>
<dbReference type="GO" id="GO:0050897">
    <property type="term" value="F:cobalt ion binding"/>
    <property type="evidence" value="ECO:0007669"/>
    <property type="project" value="TreeGrafter"/>
</dbReference>
<evidence type="ECO:0000256" key="8">
    <source>
        <dbReference type="ARBA" id="ARBA00023065"/>
    </source>
</evidence>
<feature type="transmembrane region" description="Helical" evidence="12">
    <location>
        <begin position="294"/>
        <end position="314"/>
    </location>
</feature>
<dbReference type="InterPro" id="IPR045861">
    <property type="entry name" value="CorA_cytoplasmic_dom"/>
</dbReference>
<organism evidence="13">
    <name type="scientific">Polynucleobacter sp. UK-FUSCHL-C3</name>
    <dbReference type="NCBI Taxonomy" id="2955208"/>
    <lineage>
        <taxon>Bacteria</taxon>
        <taxon>Pseudomonadati</taxon>
        <taxon>Pseudomonadota</taxon>
        <taxon>Betaproteobacteria</taxon>
        <taxon>Burkholderiales</taxon>
        <taxon>Burkholderiaceae</taxon>
        <taxon>Polynucleobacter</taxon>
    </lineage>
</organism>
<dbReference type="GO" id="GO:0015095">
    <property type="term" value="F:magnesium ion transmembrane transporter activity"/>
    <property type="evidence" value="ECO:0007669"/>
    <property type="project" value="UniProtKB-UniRule"/>
</dbReference>
<keyword evidence="7 12" id="KW-1133">Transmembrane helix</keyword>
<dbReference type="InterPro" id="IPR002523">
    <property type="entry name" value="MgTranspt_CorA/ZnTranspt_ZntB"/>
</dbReference>
<dbReference type="CDD" id="cd12830">
    <property type="entry name" value="MtCorA-like"/>
    <property type="match status" value="1"/>
</dbReference>
<evidence type="ECO:0000256" key="12">
    <source>
        <dbReference type="RuleBase" id="RU362010"/>
    </source>
</evidence>
<reference evidence="13" key="1">
    <citation type="submission" date="2022-06" db="EMBL/GenBank/DDBJ databases">
        <title>New Polynucleobacter species.</title>
        <authorList>
            <person name="Hahn M.W."/>
        </authorList>
    </citation>
    <scope>NUCLEOTIDE SEQUENCE</scope>
    <source>
        <strain evidence="13">UK-FUSCHL-C3</strain>
    </source>
</reference>
<accession>A0AAU8A0C8</accession>
<dbReference type="GO" id="GO:0015087">
    <property type="term" value="F:cobalt ion transmembrane transporter activity"/>
    <property type="evidence" value="ECO:0007669"/>
    <property type="project" value="UniProtKB-UniRule"/>
</dbReference>
<sequence>MLINCASYKNGKKVADLDPESIDYHLKRTNEFIWVASLDPTLDEVNQMRNTFDLHPLAVEDALNGHQRPKIEEYGRSLFAVIQILTLKQEIEVGELDIFVGEDYVYSVRNRSNVGFLGVRERCEQEPDLLKQGPGFVMYALIDAVVDRYFPIVDHLETELEEIEDKLFEPNLTQENIERLFELKKKVMFVKHAVTPLMEAVGKFSGGRVPPVCVNSMEYFRDLYDHLSRINSIIEGMREAIATAIQVSLSQIALDQNNVQKRLAAWAAIFAVATAFAGIWGMNFEQMPELKWSYGYPLAVGFIVISCLFLFWRFRRAGWL</sequence>
<evidence type="ECO:0000256" key="11">
    <source>
        <dbReference type="ARBA" id="ARBA00045497"/>
    </source>
</evidence>
<dbReference type="InterPro" id="IPR045863">
    <property type="entry name" value="CorA_TM1_TM2"/>
</dbReference>
<feature type="transmembrane region" description="Helical" evidence="12">
    <location>
        <begin position="263"/>
        <end position="282"/>
    </location>
</feature>
<dbReference type="PANTHER" id="PTHR46494">
    <property type="entry name" value="CORA FAMILY METAL ION TRANSPORTER (EUROFUNG)"/>
    <property type="match status" value="1"/>
</dbReference>
<dbReference type="SUPFAM" id="SSF144083">
    <property type="entry name" value="Magnesium transport protein CorA, transmembrane region"/>
    <property type="match status" value="1"/>
</dbReference>
<evidence type="ECO:0000256" key="3">
    <source>
        <dbReference type="ARBA" id="ARBA00022448"/>
    </source>
</evidence>
<keyword evidence="6 12" id="KW-0460">Magnesium</keyword>
<keyword evidence="8 12" id="KW-0406">Ion transport</keyword>
<gene>
    <name evidence="12 13" type="primary">corA</name>
    <name evidence="13" type="ORF">NKE59_05730</name>
</gene>
<evidence type="ECO:0000256" key="10">
    <source>
        <dbReference type="ARBA" id="ARBA00034269"/>
    </source>
</evidence>
<dbReference type="InterPro" id="IPR004488">
    <property type="entry name" value="Mg/Co-transport_prot_CorA"/>
</dbReference>
<dbReference type="NCBIfam" id="TIGR00383">
    <property type="entry name" value="corA"/>
    <property type="match status" value="1"/>
</dbReference>
<evidence type="ECO:0000313" key="13">
    <source>
        <dbReference type="EMBL" id="XCC57002.1"/>
    </source>
</evidence>
<keyword evidence="5 12" id="KW-0812">Transmembrane</keyword>
<comment type="catalytic activity">
    <reaction evidence="10">
        <text>Mg(2+)(in) = Mg(2+)(out)</text>
        <dbReference type="Rhea" id="RHEA:29827"/>
        <dbReference type="ChEBI" id="CHEBI:18420"/>
    </reaction>
</comment>
<evidence type="ECO:0000256" key="7">
    <source>
        <dbReference type="ARBA" id="ARBA00022989"/>
    </source>
</evidence>
<dbReference type="GO" id="GO:0005886">
    <property type="term" value="C:plasma membrane"/>
    <property type="evidence" value="ECO:0007669"/>
    <property type="project" value="UniProtKB-SubCell"/>
</dbReference>
<evidence type="ECO:0000256" key="1">
    <source>
        <dbReference type="ARBA" id="ARBA00004651"/>
    </source>
</evidence>
<dbReference type="FunFam" id="1.20.58.340:FF:000004">
    <property type="entry name" value="Magnesium transport protein CorA"/>
    <property type="match status" value="1"/>
</dbReference>
<evidence type="ECO:0000256" key="4">
    <source>
        <dbReference type="ARBA" id="ARBA00022475"/>
    </source>
</evidence>
<keyword evidence="3 12" id="KW-0813">Transport</keyword>
<proteinExistence type="inferred from homology"/>
<keyword evidence="4 12" id="KW-1003">Cell membrane</keyword>
<name>A0AAU8A0C8_9BURK</name>
<dbReference type="Gene3D" id="1.20.58.340">
    <property type="entry name" value="Magnesium transport protein CorA, transmembrane region"/>
    <property type="match status" value="2"/>
</dbReference>
<evidence type="ECO:0000256" key="5">
    <source>
        <dbReference type="ARBA" id="ARBA00022692"/>
    </source>
</evidence>
<dbReference type="SUPFAM" id="SSF143865">
    <property type="entry name" value="CorA soluble domain-like"/>
    <property type="match status" value="1"/>
</dbReference>
<dbReference type="PANTHER" id="PTHR46494:SF1">
    <property type="entry name" value="CORA FAMILY METAL ION TRANSPORTER (EUROFUNG)"/>
    <property type="match status" value="1"/>
</dbReference>
<comment type="similarity">
    <text evidence="2 12">Belongs to the CorA metal ion transporter (MIT) (TC 1.A.35) family.</text>
</comment>
<evidence type="ECO:0000256" key="9">
    <source>
        <dbReference type="ARBA" id="ARBA00023136"/>
    </source>
</evidence>
<dbReference type="Gene3D" id="3.30.460.20">
    <property type="entry name" value="CorA soluble domain-like"/>
    <property type="match status" value="1"/>
</dbReference>